<dbReference type="EMBL" id="CP093349">
    <property type="protein sequence ID" value="WOH07628.1"/>
    <property type="molecule type" value="Genomic_DNA"/>
</dbReference>
<dbReference type="GO" id="GO:0048731">
    <property type="term" value="P:system development"/>
    <property type="evidence" value="ECO:0007669"/>
    <property type="project" value="InterPro"/>
</dbReference>
<evidence type="ECO:0000313" key="2">
    <source>
        <dbReference type="Proteomes" id="UP000077755"/>
    </source>
</evidence>
<keyword evidence="2" id="KW-1185">Reference proteome</keyword>
<organism evidence="1 2">
    <name type="scientific">Daucus carota subsp. sativus</name>
    <name type="common">Carrot</name>
    <dbReference type="NCBI Taxonomy" id="79200"/>
    <lineage>
        <taxon>Eukaryota</taxon>
        <taxon>Viridiplantae</taxon>
        <taxon>Streptophyta</taxon>
        <taxon>Embryophyta</taxon>
        <taxon>Tracheophyta</taxon>
        <taxon>Spermatophyta</taxon>
        <taxon>Magnoliopsida</taxon>
        <taxon>eudicotyledons</taxon>
        <taxon>Gunneridae</taxon>
        <taxon>Pentapetalae</taxon>
        <taxon>asterids</taxon>
        <taxon>campanulids</taxon>
        <taxon>Apiales</taxon>
        <taxon>Apiaceae</taxon>
        <taxon>Apioideae</taxon>
        <taxon>Scandiceae</taxon>
        <taxon>Daucinae</taxon>
        <taxon>Daucus</taxon>
        <taxon>Daucus sect. Daucus</taxon>
    </lineage>
</organism>
<proteinExistence type="predicted"/>
<evidence type="ECO:0000313" key="1">
    <source>
        <dbReference type="EMBL" id="WOH07628.1"/>
    </source>
</evidence>
<reference evidence="1" key="1">
    <citation type="journal article" date="2016" name="Nat. Genet.">
        <title>A high-quality carrot genome assembly provides new insights into carotenoid accumulation and asterid genome evolution.</title>
        <authorList>
            <person name="Iorizzo M."/>
            <person name="Ellison S."/>
            <person name="Senalik D."/>
            <person name="Zeng P."/>
            <person name="Satapoomin P."/>
            <person name="Huang J."/>
            <person name="Bowman M."/>
            <person name="Iovene M."/>
            <person name="Sanseverino W."/>
            <person name="Cavagnaro P."/>
            <person name="Yildiz M."/>
            <person name="Macko-Podgorni A."/>
            <person name="Moranska E."/>
            <person name="Grzebelus E."/>
            <person name="Grzebelus D."/>
            <person name="Ashrafi H."/>
            <person name="Zheng Z."/>
            <person name="Cheng S."/>
            <person name="Spooner D."/>
            <person name="Van Deynze A."/>
            <person name="Simon P."/>
        </authorList>
    </citation>
    <scope>NUCLEOTIDE SEQUENCE</scope>
    <source>
        <tissue evidence="1">Leaf</tissue>
    </source>
</reference>
<protein>
    <submittedName>
        <fullName evidence="1">Uncharacterized protein</fullName>
    </submittedName>
</protein>
<reference evidence="1" key="2">
    <citation type="submission" date="2022-03" db="EMBL/GenBank/DDBJ databases">
        <title>Draft title - Genomic analysis of global carrot germplasm unveils the trajectory of domestication and the origin of high carotenoid orange carrot.</title>
        <authorList>
            <person name="Iorizzo M."/>
            <person name="Ellison S."/>
            <person name="Senalik D."/>
            <person name="Macko-Podgorni A."/>
            <person name="Grzebelus D."/>
            <person name="Bostan H."/>
            <person name="Rolling W."/>
            <person name="Curaba J."/>
            <person name="Simon P."/>
        </authorList>
    </citation>
    <scope>NUCLEOTIDE SEQUENCE</scope>
    <source>
        <tissue evidence="1">Leaf</tissue>
    </source>
</reference>
<dbReference type="InterPro" id="IPR033249">
    <property type="entry name" value="CLE_plant"/>
</dbReference>
<dbReference type="Proteomes" id="UP000077755">
    <property type="component" value="Chromosome 7"/>
</dbReference>
<sequence length="94" mass="10692">MRCPRKNTRQNFSTSKRVTFLVLWVIFIITQLVPVFSAEPQHSSHPSSRVLSRKALVFQNVPFHAAASPSPSPLEAVYFTDKRRIHTGPNPLHN</sequence>
<accession>A0AAF1B7L9</accession>
<dbReference type="AlphaFoldDB" id="A0AAF1B7L9"/>
<dbReference type="PANTHER" id="PTHR34545">
    <property type="entry name" value="CLAVATA3/ESR (CLE)-RELATED PROTEIN 22"/>
    <property type="match status" value="1"/>
</dbReference>
<dbReference type="PANTHER" id="PTHR34545:SF7">
    <property type="entry name" value="CLAVATA3_ESR (CLE)-RELATED PROTEIN 16"/>
    <property type="match status" value="1"/>
</dbReference>
<name>A0AAF1B7L9_DAUCS</name>
<gene>
    <name evidence="1" type="ORF">DCAR_0727061</name>
</gene>